<reference evidence="2" key="1">
    <citation type="journal article" date="2021" name="Proc. Natl. Acad. Sci. U.S.A.">
        <title>A Catalog of Tens of Thousands of Viruses from Human Metagenomes Reveals Hidden Associations with Chronic Diseases.</title>
        <authorList>
            <person name="Tisza M.J."/>
            <person name="Buck C.B."/>
        </authorList>
    </citation>
    <scope>NUCLEOTIDE SEQUENCE</scope>
    <source>
        <strain evidence="2">CtKwY15</strain>
    </source>
</reference>
<feature type="transmembrane region" description="Helical" evidence="1">
    <location>
        <begin position="115"/>
        <end position="137"/>
    </location>
</feature>
<evidence type="ECO:0000313" key="2">
    <source>
        <dbReference type="EMBL" id="DAF54403.1"/>
    </source>
</evidence>
<feature type="transmembrane region" description="Helical" evidence="1">
    <location>
        <begin position="85"/>
        <end position="103"/>
    </location>
</feature>
<organism evidence="2">
    <name type="scientific">Siphoviridae sp. ctKwY15</name>
    <dbReference type="NCBI Taxonomy" id="2827843"/>
    <lineage>
        <taxon>Viruses</taxon>
        <taxon>Duplodnaviria</taxon>
        <taxon>Heunggongvirae</taxon>
        <taxon>Uroviricota</taxon>
        <taxon>Caudoviricetes</taxon>
    </lineage>
</organism>
<sequence length="181" mass="20099">MVGQVGNTGTRAAGMMLFGDELSCMLLDTRWMLIAIVLLIIADYRFGCEESSLRHKNALESKSPLLADRYEFRASRARRRTANKFVDYLIYIMVGVSLGRALLPQLDIDYIWGGWVVTAFIAVRIEIPSILGHFLFVRGVSVEKKTIMGFIKAFVVALAKSKSEGVGDALEKGFKATEDKG</sequence>
<keyword evidence="1" id="KW-0472">Membrane</keyword>
<keyword evidence="1" id="KW-0812">Transmembrane</keyword>
<protein>
    <submittedName>
        <fullName evidence="2">Holin</fullName>
    </submittedName>
</protein>
<accession>A0A8S5SUC1</accession>
<name>A0A8S5SUC1_9CAUD</name>
<proteinExistence type="predicted"/>
<evidence type="ECO:0000256" key="1">
    <source>
        <dbReference type="SAM" id="Phobius"/>
    </source>
</evidence>
<feature type="transmembrane region" description="Helical" evidence="1">
    <location>
        <begin position="29"/>
        <end position="46"/>
    </location>
</feature>
<keyword evidence="1" id="KW-1133">Transmembrane helix</keyword>
<dbReference type="EMBL" id="BK032679">
    <property type="protein sequence ID" value="DAF54403.1"/>
    <property type="molecule type" value="Genomic_DNA"/>
</dbReference>